<dbReference type="AlphaFoldDB" id="U6N0M0"/>
<reference evidence="1" key="2">
    <citation type="submission" date="2013-10" db="EMBL/GenBank/DDBJ databases">
        <authorList>
            <person name="Aslett M."/>
        </authorList>
    </citation>
    <scope>NUCLEOTIDE SEQUENCE [LARGE SCALE GENOMIC DNA]</scope>
    <source>
        <strain evidence="1">Houghton</strain>
    </source>
</reference>
<dbReference type="GeneID" id="25477537"/>
<dbReference type="Proteomes" id="UP000030754">
    <property type="component" value="Unassembled WGS sequence"/>
</dbReference>
<dbReference type="VEuPathDB" id="ToxoDB:ENH_00074070"/>
<organism evidence="1 2">
    <name type="scientific">Eimeria necatrix</name>
    <dbReference type="NCBI Taxonomy" id="51315"/>
    <lineage>
        <taxon>Eukaryota</taxon>
        <taxon>Sar</taxon>
        <taxon>Alveolata</taxon>
        <taxon>Apicomplexa</taxon>
        <taxon>Conoidasida</taxon>
        <taxon>Coccidia</taxon>
        <taxon>Eucoccidiorida</taxon>
        <taxon>Eimeriorina</taxon>
        <taxon>Eimeriidae</taxon>
        <taxon>Eimeria</taxon>
    </lineage>
</organism>
<dbReference type="EMBL" id="HG725792">
    <property type="protein sequence ID" value="CDJ69757.1"/>
    <property type="molecule type" value="Genomic_DNA"/>
</dbReference>
<keyword evidence="2" id="KW-1185">Reference proteome</keyword>
<sequence>MTTTKSSADGSIQGILTAVDEERMHSHHTGCLGYLIASASLQFIVVPFSVFAAAQGAAAAADPIPWEPTKCCACLAATGAAAGLLPEATCMYGPAACLVSQPYFLEARETVGERKSLQPLPGESGDRRSVGGCLPASTGTNAFLFFCGCRVLAAFKGVHLFPFWRVFAASFPKKQRHVRGVPHPDAVHLLRESVDSIGHLRQRAAASVTFTLLVAGRLVEGPSARSLLDADPAPDISGSRAVEEFASSALAGGYQHQGVASRATVAFQEISKIVVVLADTLVPY</sequence>
<evidence type="ECO:0000313" key="2">
    <source>
        <dbReference type="Proteomes" id="UP000030754"/>
    </source>
</evidence>
<proteinExistence type="predicted"/>
<gene>
    <name evidence="1" type="ORF">ENH_00074070</name>
</gene>
<accession>U6N0M0</accession>
<dbReference type="RefSeq" id="XP_013438223.1">
    <property type="nucleotide sequence ID" value="XM_013582769.1"/>
</dbReference>
<evidence type="ECO:0000313" key="1">
    <source>
        <dbReference type="EMBL" id="CDJ69757.1"/>
    </source>
</evidence>
<reference evidence="1" key="1">
    <citation type="submission" date="2013-10" db="EMBL/GenBank/DDBJ databases">
        <title>Genomic analysis of the causative agents of coccidiosis in chickens.</title>
        <authorList>
            <person name="Reid A.J."/>
            <person name="Blake D."/>
            <person name="Billington K."/>
            <person name="Browne H."/>
            <person name="Dunn M."/>
            <person name="Hung S."/>
            <person name="Kawahara F."/>
            <person name="Miranda-Saavedra D."/>
            <person name="Mourier T."/>
            <person name="Nagra H."/>
            <person name="Otto T.D."/>
            <person name="Rawlings N."/>
            <person name="Sanchez A."/>
            <person name="Sanders M."/>
            <person name="Subramaniam C."/>
            <person name="Tay Y."/>
            <person name="Dear P."/>
            <person name="Doerig C."/>
            <person name="Gruber A."/>
            <person name="Parkinson J."/>
            <person name="Shirley M."/>
            <person name="Wan K.L."/>
            <person name="Berriman M."/>
            <person name="Tomley F."/>
            <person name="Pain A."/>
        </authorList>
    </citation>
    <scope>NUCLEOTIDE SEQUENCE [LARGE SCALE GENOMIC DNA]</scope>
    <source>
        <strain evidence="1">Houghton</strain>
    </source>
</reference>
<protein>
    <submittedName>
        <fullName evidence="1">Uncharacterized protein</fullName>
    </submittedName>
</protein>
<name>U6N0M0_9EIME</name>